<sequence>MSRLTLYPSQQRAIAQLRSDALSLKADAIDNLTAILRLSNIPSSSLNLALDSIRQYACVALHFHPDRPVGNRTVASGLLEDGIYKSQFETGISNGLVSAPEAPRDEWERSLSNGAYSGVEATHRPKYGALDLMRSPDGPAPRFGSCFFVLKPDVSQRSTFTFGGSQADPKYHGTVEEFHGILDAAFEECFTRDFALGVTNIRPSKLMKRIINLNNPVQNETGPSRNLDHYVEAQVHGDILLVKDILELVADPSFHGTDTGRDLEAMSLKYEFRLRWHQGFRMQIVHVTKDFRGPTMPSLAARIAENGFINAKAIGTAVRVLSGDPEAWKDRGTLPEVLQELKLLWHVLVRFGKEVEE</sequence>
<dbReference type="EMBL" id="KZ613913">
    <property type="protein sequence ID" value="PMD50900.1"/>
    <property type="molecule type" value="Genomic_DNA"/>
</dbReference>
<name>A0A2J6SJI4_9HELO</name>
<keyword evidence="2" id="KW-1185">Reference proteome</keyword>
<dbReference type="Proteomes" id="UP000235371">
    <property type="component" value="Unassembled WGS sequence"/>
</dbReference>
<dbReference type="InterPro" id="IPR022074">
    <property type="entry name" value="DUF3626"/>
</dbReference>
<dbReference type="AlphaFoldDB" id="A0A2J6SJI4"/>
<dbReference type="GeneID" id="36590136"/>
<gene>
    <name evidence="1" type="ORF">K444DRAFT_622235</name>
</gene>
<proteinExistence type="predicted"/>
<reference evidence="1 2" key="1">
    <citation type="submission" date="2016-04" db="EMBL/GenBank/DDBJ databases">
        <title>A degradative enzymes factory behind the ericoid mycorrhizal symbiosis.</title>
        <authorList>
            <consortium name="DOE Joint Genome Institute"/>
            <person name="Martino E."/>
            <person name="Morin E."/>
            <person name="Grelet G."/>
            <person name="Kuo A."/>
            <person name="Kohler A."/>
            <person name="Daghino S."/>
            <person name="Barry K."/>
            <person name="Choi C."/>
            <person name="Cichocki N."/>
            <person name="Clum A."/>
            <person name="Copeland A."/>
            <person name="Hainaut M."/>
            <person name="Haridas S."/>
            <person name="Labutti K."/>
            <person name="Lindquist E."/>
            <person name="Lipzen A."/>
            <person name="Khouja H.-R."/>
            <person name="Murat C."/>
            <person name="Ohm R."/>
            <person name="Olson A."/>
            <person name="Spatafora J."/>
            <person name="Veneault-Fourrey C."/>
            <person name="Henrissat B."/>
            <person name="Grigoriev I."/>
            <person name="Martin F."/>
            <person name="Perotto S."/>
        </authorList>
    </citation>
    <scope>NUCLEOTIDE SEQUENCE [LARGE SCALE GENOMIC DNA]</scope>
    <source>
        <strain evidence="1 2">E</strain>
    </source>
</reference>
<evidence type="ECO:0008006" key="3">
    <source>
        <dbReference type="Google" id="ProtNLM"/>
    </source>
</evidence>
<accession>A0A2J6SJI4</accession>
<dbReference type="OrthoDB" id="3514773at2759"/>
<protein>
    <recommendedName>
        <fullName evidence="3">DUF3626 domain-containing protein</fullName>
    </recommendedName>
</protein>
<evidence type="ECO:0000313" key="1">
    <source>
        <dbReference type="EMBL" id="PMD50900.1"/>
    </source>
</evidence>
<dbReference type="Pfam" id="PF12294">
    <property type="entry name" value="DUF3626"/>
    <property type="match status" value="1"/>
</dbReference>
<dbReference type="RefSeq" id="XP_024727804.1">
    <property type="nucleotide sequence ID" value="XM_024882059.1"/>
</dbReference>
<organism evidence="1 2">
    <name type="scientific">Hyaloscypha bicolor E</name>
    <dbReference type="NCBI Taxonomy" id="1095630"/>
    <lineage>
        <taxon>Eukaryota</taxon>
        <taxon>Fungi</taxon>
        <taxon>Dikarya</taxon>
        <taxon>Ascomycota</taxon>
        <taxon>Pezizomycotina</taxon>
        <taxon>Leotiomycetes</taxon>
        <taxon>Helotiales</taxon>
        <taxon>Hyaloscyphaceae</taxon>
        <taxon>Hyaloscypha</taxon>
        <taxon>Hyaloscypha bicolor</taxon>
    </lineage>
</organism>
<evidence type="ECO:0000313" key="2">
    <source>
        <dbReference type="Proteomes" id="UP000235371"/>
    </source>
</evidence>
<dbReference type="InParanoid" id="A0A2J6SJI4"/>